<dbReference type="OrthoDB" id="5954824at2759"/>
<name>A0A6A6QDH0_9PEZI</name>
<gene>
    <name evidence="2" type="ORF">BU16DRAFT_544476</name>
</gene>
<dbReference type="EMBL" id="MU004198">
    <property type="protein sequence ID" value="KAF2490149.1"/>
    <property type="molecule type" value="Genomic_DNA"/>
</dbReference>
<protein>
    <submittedName>
        <fullName evidence="2">Uncharacterized protein</fullName>
    </submittedName>
</protein>
<feature type="region of interest" description="Disordered" evidence="1">
    <location>
        <begin position="60"/>
        <end position="92"/>
    </location>
</feature>
<accession>A0A6A6QDH0</accession>
<evidence type="ECO:0000256" key="1">
    <source>
        <dbReference type="SAM" id="MobiDB-lite"/>
    </source>
</evidence>
<keyword evidence="3" id="KW-1185">Reference proteome</keyword>
<dbReference type="AlphaFoldDB" id="A0A6A6QDH0"/>
<proteinExistence type="predicted"/>
<dbReference type="Proteomes" id="UP000799750">
    <property type="component" value="Unassembled WGS sequence"/>
</dbReference>
<evidence type="ECO:0000313" key="3">
    <source>
        <dbReference type="Proteomes" id="UP000799750"/>
    </source>
</evidence>
<reference evidence="2" key="1">
    <citation type="journal article" date="2020" name="Stud. Mycol.">
        <title>101 Dothideomycetes genomes: a test case for predicting lifestyles and emergence of pathogens.</title>
        <authorList>
            <person name="Haridas S."/>
            <person name="Albert R."/>
            <person name="Binder M."/>
            <person name="Bloem J."/>
            <person name="Labutti K."/>
            <person name="Salamov A."/>
            <person name="Andreopoulos B."/>
            <person name="Baker S."/>
            <person name="Barry K."/>
            <person name="Bills G."/>
            <person name="Bluhm B."/>
            <person name="Cannon C."/>
            <person name="Castanera R."/>
            <person name="Culley D."/>
            <person name="Daum C."/>
            <person name="Ezra D."/>
            <person name="Gonzalez J."/>
            <person name="Henrissat B."/>
            <person name="Kuo A."/>
            <person name="Liang C."/>
            <person name="Lipzen A."/>
            <person name="Lutzoni F."/>
            <person name="Magnuson J."/>
            <person name="Mondo S."/>
            <person name="Nolan M."/>
            <person name="Ohm R."/>
            <person name="Pangilinan J."/>
            <person name="Park H.-J."/>
            <person name="Ramirez L."/>
            <person name="Alfaro M."/>
            <person name="Sun H."/>
            <person name="Tritt A."/>
            <person name="Yoshinaga Y."/>
            <person name="Zwiers L.-H."/>
            <person name="Turgeon B."/>
            <person name="Goodwin S."/>
            <person name="Spatafora J."/>
            <person name="Crous P."/>
            <person name="Grigoriev I."/>
        </authorList>
    </citation>
    <scope>NUCLEOTIDE SEQUENCE</scope>
    <source>
        <strain evidence="2">CBS 269.34</strain>
    </source>
</reference>
<sequence>MVKGGNLKDSKPPSFRGRIYRSRGGSAMLHSDISISLIGTQMLFFLPDVKDKFYPMLRRQAGLGHEKEGSDGGRRAARRQPPPSNQHPLLQSGERSIRFGHFLIRATSDTQTTAANWHILQIVTN</sequence>
<organism evidence="2 3">
    <name type="scientific">Lophium mytilinum</name>
    <dbReference type="NCBI Taxonomy" id="390894"/>
    <lineage>
        <taxon>Eukaryota</taxon>
        <taxon>Fungi</taxon>
        <taxon>Dikarya</taxon>
        <taxon>Ascomycota</taxon>
        <taxon>Pezizomycotina</taxon>
        <taxon>Dothideomycetes</taxon>
        <taxon>Pleosporomycetidae</taxon>
        <taxon>Mytilinidiales</taxon>
        <taxon>Mytilinidiaceae</taxon>
        <taxon>Lophium</taxon>
    </lineage>
</organism>
<feature type="compositionally biased region" description="Basic and acidic residues" evidence="1">
    <location>
        <begin position="64"/>
        <end position="74"/>
    </location>
</feature>
<evidence type="ECO:0000313" key="2">
    <source>
        <dbReference type="EMBL" id="KAF2490149.1"/>
    </source>
</evidence>